<feature type="transmembrane region" description="Helical" evidence="8">
    <location>
        <begin position="176"/>
        <end position="199"/>
    </location>
</feature>
<evidence type="ECO:0000256" key="2">
    <source>
        <dbReference type="ARBA" id="ARBA00007935"/>
    </source>
</evidence>
<evidence type="ECO:0000256" key="7">
    <source>
        <dbReference type="ARBA" id="ARBA00023136"/>
    </source>
</evidence>
<evidence type="ECO:0000256" key="8">
    <source>
        <dbReference type="SAM" id="Phobius"/>
    </source>
</evidence>
<dbReference type="InterPro" id="IPR000522">
    <property type="entry name" value="ABC_transptr_permease_BtuC"/>
</dbReference>
<evidence type="ECO:0000313" key="10">
    <source>
        <dbReference type="Proteomes" id="UP001333710"/>
    </source>
</evidence>
<feature type="transmembrane region" description="Helical" evidence="8">
    <location>
        <begin position="306"/>
        <end position="328"/>
    </location>
</feature>
<dbReference type="RefSeq" id="WP_338291238.1">
    <property type="nucleotide sequence ID" value="NZ_AP027272.1"/>
</dbReference>
<feature type="transmembrane region" description="Helical" evidence="8">
    <location>
        <begin position="269"/>
        <end position="294"/>
    </location>
</feature>
<keyword evidence="4" id="KW-1003">Cell membrane</keyword>
<evidence type="ECO:0000313" key="9">
    <source>
        <dbReference type="EMBL" id="BDX05269.1"/>
    </source>
</evidence>
<keyword evidence="7 8" id="KW-0472">Membrane</keyword>
<dbReference type="EMBL" id="AP027272">
    <property type="protein sequence ID" value="BDX05269.1"/>
    <property type="molecule type" value="Genomic_DNA"/>
</dbReference>
<feature type="transmembrane region" description="Helical" evidence="8">
    <location>
        <begin position="335"/>
        <end position="355"/>
    </location>
</feature>
<dbReference type="CDD" id="cd06550">
    <property type="entry name" value="TM_ABC_iron-siderophores_like"/>
    <property type="match status" value="1"/>
</dbReference>
<feature type="transmembrane region" description="Helical" evidence="8">
    <location>
        <begin position="33"/>
        <end position="56"/>
    </location>
</feature>
<comment type="subcellular location">
    <subcellularLocation>
        <location evidence="1">Cell membrane</location>
        <topology evidence="1">Multi-pass membrane protein</topology>
    </subcellularLocation>
</comment>
<evidence type="ECO:0000256" key="3">
    <source>
        <dbReference type="ARBA" id="ARBA00022448"/>
    </source>
</evidence>
<dbReference type="Pfam" id="PF01032">
    <property type="entry name" value="FecCD"/>
    <property type="match status" value="1"/>
</dbReference>
<dbReference type="FunFam" id="1.10.3470.10:FF:000001">
    <property type="entry name" value="Vitamin B12 ABC transporter permease BtuC"/>
    <property type="match status" value="1"/>
</dbReference>
<keyword evidence="5 8" id="KW-0812">Transmembrane</keyword>
<feature type="transmembrane region" description="Helical" evidence="8">
    <location>
        <begin position="86"/>
        <end position="106"/>
    </location>
</feature>
<dbReference type="GO" id="GO:0022857">
    <property type="term" value="F:transmembrane transporter activity"/>
    <property type="evidence" value="ECO:0007669"/>
    <property type="project" value="InterPro"/>
</dbReference>
<evidence type="ECO:0000256" key="5">
    <source>
        <dbReference type="ARBA" id="ARBA00022692"/>
    </source>
</evidence>
<reference evidence="9" key="1">
    <citation type="submission" date="2023-01" db="EMBL/GenBank/DDBJ databases">
        <title>Complete genome sequence of Planctobacterium marinum strain Dej080120_11.</title>
        <authorList>
            <person name="Ueki S."/>
            <person name="Maruyama F."/>
        </authorList>
    </citation>
    <scope>NUCLEOTIDE SEQUENCE</scope>
    <source>
        <strain evidence="9">Dej080120_11</strain>
    </source>
</reference>
<dbReference type="Gene3D" id="1.10.3470.10">
    <property type="entry name" value="ABC transporter involved in vitamin B12 uptake, BtuC"/>
    <property type="match status" value="1"/>
</dbReference>
<dbReference type="KEGG" id="pmaw:MACH26_07900"/>
<dbReference type="Proteomes" id="UP001333710">
    <property type="component" value="Chromosome"/>
</dbReference>
<keyword evidence="6 8" id="KW-1133">Transmembrane helix</keyword>
<keyword evidence="10" id="KW-1185">Reference proteome</keyword>
<dbReference type="AlphaFoldDB" id="A0AA48KRC3"/>
<organism evidence="9 10">
    <name type="scientific">Planctobacterium marinum</name>
    <dbReference type="NCBI Taxonomy" id="1631968"/>
    <lineage>
        <taxon>Bacteria</taxon>
        <taxon>Pseudomonadati</taxon>
        <taxon>Pseudomonadota</taxon>
        <taxon>Gammaproteobacteria</taxon>
        <taxon>Alteromonadales</taxon>
        <taxon>Alteromonadaceae</taxon>
        <taxon>Planctobacterium</taxon>
    </lineage>
</organism>
<dbReference type="PANTHER" id="PTHR30472">
    <property type="entry name" value="FERRIC ENTEROBACTIN TRANSPORT SYSTEM PERMEASE PROTEIN"/>
    <property type="match status" value="1"/>
</dbReference>
<feature type="transmembrane region" description="Helical" evidence="8">
    <location>
        <begin position="219"/>
        <end position="240"/>
    </location>
</feature>
<feature type="transmembrane region" description="Helical" evidence="8">
    <location>
        <begin position="118"/>
        <end position="140"/>
    </location>
</feature>
<proteinExistence type="inferred from homology"/>
<evidence type="ECO:0000256" key="4">
    <source>
        <dbReference type="ARBA" id="ARBA00022475"/>
    </source>
</evidence>
<feature type="transmembrane region" description="Helical" evidence="8">
    <location>
        <begin position="146"/>
        <end position="164"/>
    </location>
</feature>
<gene>
    <name evidence="9" type="ORF">MACH26_07900</name>
</gene>
<keyword evidence="3" id="KW-0813">Transport</keyword>
<dbReference type="GO" id="GO:0033214">
    <property type="term" value="P:siderophore-iron import into cell"/>
    <property type="evidence" value="ECO:0007669"/>
    <property type="project" value="TreeGrafter"/>
</dbReference>
<accession>A0AA48KRC3</accession>
<sequence length="364" mass="38686">MHSIASSPSETKLLRCNTVSVGFQQRQHKRHTLLLALGALVLMASITSLSFGPAGWDLKLAVAWLAPDAWPQFSPLQLNIVTDIRLPRLCLALLIGAVLAQTGAATQALCRNPLADPSVIGISSGAAVVAVALIAFAPNFNFNAEALLPYGAFCGALLVTMLVYRFAQSGAGIQVTALILIGVAINALSFALIGLFSFYADDSSLRLINYWTMGSLAGATWSTLFSALPLFLICIVGLWLKRKEMSLLLLGETEAEYAGINISRLKNQIVLFVAIGVGAAVALTGLIGFIGLVVPHLARILVGTNMRAMMPVSLLLGALVILASDWVARVIVLPAELPIGIVTALLGAPLFIWLLHRQLRSAMR</sequence>
<dbReference type="GO" id="GO:0005886">
    <property type="term" value="C:plasma membrane"/>
    <property type="evidence" value="ECO:0007669"/>
    <property type="project" value="UniProtKB-SubCell"/>
</dbReference>
<name>A0AA48KRC3_9ALTE</name>
<dbReference type="PANTHER" id="PTHR30472:SF25">
    <property type="entry name" value="ABC TRANSPORTER PERMEASE PROTEIN MJ0876-RELATED"/>
    <property type="match status" value="1"/>
</dbReference>
<dbReference type="InterPro" id="IPR037294">
    <property type="entry name" value="ABC_BtuC-like"/>
</dbReference>
<protein>
    <submittedName>
        <fullName evidence="9">Hemin ABC transporter permease</fullName>
    </submittedName>
</protein>
<comment type="similarity">
    <text evidence="2">Belongs to the binding-protein-dependent transport system permease family. FecCD subfamily.</text>
</comment>
<dbReference type="SUPFAM" id="SSF81345">
    <property type="entry name" value="ABC transporter involved in vitamin B12 uptake, BtuC"/>
    <property type="match status" value="1"/>
</dbReference>
<evidence type="ECO:0000256" key="1">
    <source>
        <dbReference type="ARBA" id="ARBA00004651"/>
    </source>
</evidence>
<evidence type="ECO:0000256" key="6">
    <source>
        <dbReference type="ARBA" id="ARBA00022989"/>
    </source>
</evidence>